<name>A0A502D1S8_9MICO</name>
<protein>
    <submittedName>
        <fullName evidence="1">OsmC family peroxiredoxin</fullName>
    </submittedName>
</protein>
<evidence type="ECO:0000313" key="1">
    <source>
        <dbReference type="EMBL" id="TPG18339.1"/>
    </source>
</evidence>
<organism evidence="1 2">
    <name type="scientific">Pedococcus bigeumensis</name>
    <dbReference type="NCBI Taxonomy" id="433644"/>
    <lineage>
        <taxon>Bacteria</taxon>
        <taxon>Bacillati</taxon>
        <taxon>Actinomycetota</taxon>
        <taxon>Actinomycetes</taxon>
        <taxon>Micrococcales</taxon>
        <taxon>Intrasporangiaceae</taxon>
        <taxon>Pedococcus</taxon>
    </lineage>
</organism>
<dbReference type="Proteomes" id="UP000317722">
    <property type="component" value="Unassembled WGS sequence"/>
</dbReference>
<proteinExistence type="predicted"/>
<dbReference type="OrthoDB" id="9795405at2"/>
<dbReference type="Gene3D" id="3.30.300.20">
    <property type="match status" value="1"/>
</dbReference>
<evidence type="ECO:0000313" key="2">
    <source>
        <dbReference type="Proteomes" id="UP000317722"/>
    </source>
</evidence>
<dbReference type="AlphaFoldDB" id="A0A502D1S8"/>
<dbReference type="InterPro" id="IPR052707">
    <property type="entry name" value="OsmC_Ohr_Peroxiredoxin"/>
</dbReference>
<dbReference type="InterPro" id="IPR003718">
    <property type="entry name" value="OsmC/Ohr_fam"/>
</dbReference>
<reference evidence="1 2" key="1">
    <citation type="journal article" date="2019" name="Environ. Microbiol.">
        <title>Species interactions and distinct microbial communities in high Arctic permafrost affected cryosols are associated with the CH4 and CO2 gas fluxes.</title>
        <authorList>
            <person name="Altshuler I."/>
            <person name="Hamel J."/>
            <person name="Turney S."/>
            <person name="Magnuson E."/>
            <person name="Levesque R."/>
            <person name="Greer C."/>
            <person name="Whyte L.G."/>
        </authorList>
    </citation>
    <scope>NUCLEOTIDE SEQUENCE [LARGE SCALE GENOMIC DNA]</scope>
    <source>
        <strain evidence="1 2">S9.3A</strain>
    </source>
</reference>
<gene>
    <name evidence="1" type="ORF">EAH86_08215</name>
</gene>
<dbReference type="EMBL" id="RCZM01000002">
    <property type="protein sequence ID" value="TPG18339.1"/>
    <property type="molecule type" value="Genomic_DNA"/>
</dbReference>
<dbReference type="RefSeq" id="WP_140738754.1">
    <property type="nucleotide sequence ID" value="NZ_RCZM01000002.1"/>
</dbReference>
<accession>A0A502D1S8</accession>
<dbReference type="InterPro" id="IPR015946">
    <property type="entry name" value="KH_dom-like_a/b"/>
</dbReference>
<dbReference type="InterPro" id="IPR036102">
    <property type="entry name" value="OsmC/Ohrsf"/>
</dbReference>
<comment type="caution">
    <text evidence="1">The sequence shown here is derived from an EMBL/GenBank/DDBJ whole genome shotgun (WGS) entry which is preliminary data.</text>
</comment>
<dbReference type="SUPFAM" id="SSF82784">
    <property type="entry name" value="OsmC-like"/>
    <property type="match status" value="1"/>
</dbReference>
<keyword evidence="2" id="KW-1185">Reference proteome</keyword>
<dbReference type="PANTHER" id="PTHR42830">
    <property type="entry name" value="OSMOTICALLY INDUCIBLE FAMILY PROTEIN"/>
    <property type="match status" value="1"/>
</dbReference>
<dbReference type="PANTHER" id="PTHR42830:SF2">
    <property type="entry name" value="OSMC_OHR FAMILY PROTEIN"/>
    <property type="match status" value="1"/>
</dbReference>
<sequence length="158" mass="17181">MPDKDFRGHVYSARVEWSGSTGMGYRAYPRAHTAWTPPATEGFDLSSDAHFRGDPDLPNPEQLLVLAASSCQLLSFLAVASRGGVDVLGYADDATGEMPDDIVPQRITRIVLRPVVTVAAGTDLPTVERMTHEAHEQCYIANSLTTDVVVEPEIVVRT</sequence>
<dbReference type="Pfam" id="PF02566">
    <property type="entry name" value="OsmC"/>
    <property type="match status" value="1"/>
</dbReference>